<keyword evidence="2" id="KW-1185">Reference proteome</keyword>
<evidence type="ECO:0000313" key="2">
    <source>
        <dbReference type="Proteomes" id="UP001605036"/>
    </source>
</evidence>
<comment type="caution">
    <text evidence="1">The sequence shown here is derived from an EMBL/GenBank/DDBJ whole genome shotgun (WGS) entry which is preliminary data.</text>
</comment>
<dbReference type="EMBL" id="JBHFFA010000008">
    <property type="protein sequence ID" value="KAL2607478.1"/>
    <property type="molecule type" value="Genomic_DNA"/>
</dbReference>
<evidence type="ECO:0000313" key="1">
    <source>
        <dbReference type="EMBL" id="KAL2607478.1"/>
    </source>
</evidence>
<dbReference type="Proteomes" id="UP001605036">
    <property type="component" value="Unassembled WGS sequence"/>
</dbReference>
<sequence>MTKSFVCDSPVQAQFEARISSIEEIITSQVVNRCLSIVIAGSRSRKDIQSGIRGDFHDKRSDTIFNSRQQRYHEKRQLDELKISELSSCDSPEVDKEYIHSTLD</sequence>
<accession>A0ABD1XEV7</accession>
<proteinExistence type="predicted"/>
<organism evidence="1 2">
    <name type="scientific">Riccia fluitans</name>
    <dbReference type="NCBI Taxonomy" id="41844"/>
    <lineage>
        <taxon>Eukaryota</taxon>
        <taxon>Viridiplantae</taxon>
        <taxon>Streptophyta</taxon>
        <taxon>Embryophyta</taxon>
        <taxon>Marchantiophyta</taxon>
        <taxon>Marchantiopsida</taxon>
        <taxon>Marchantiidae</taxon>
        <taxon>Marchantiales</taxon>
        <taxon>Ricciaceae</taxon>
        <taxon>Riccia</taxon>
    </lineage>
</organism>
<reference evidence="1 2" key="1">
    <citation type="submission" date="2024-09" db="EMBL/GenBank/DDBJ databases">
        <title>Chromosome-scale assembly of Riccia fluitans.</title>
        <authorList>
            <person name="Paukszto L."/>
            <person name="Sawicki J."/>
            <person name="Karawczyk K."/>
            <person name="Piernik-Szablinska J."/>
            <person name="Szczecinska M."/>
            <person name="Mazdziarz M."/>
        </authorList>
    </citation>
    <scope>NUCLEOTIDE SEQUENCE [LARGE SCALE GENOMIC DNA]</scope>
    <source>
        <strain evidence="1">Rf_01</strain>
        <tissue evidence="1">Aerial parts of the thallus</tissue>
    </source>
</reference>
<protein>
    <submittedName>
        <fullName evidence="1">Uncharacterized protein</fullName>
    </submittedName>
</protein>
<name>A0ABD1XEV7_9MARC</name>
<dbReference type="AlphaFoldDB" id="A0ABD1XEV7"/>
<gene>
    <name evidence="1" type="ORF">R1flu_026051</name>
</gene>